<sequence>MAISLSGPDDQRLDFPGDALFSARFSLVAPERGAGAAVVRVSIAGSMVDLNGVFSFERSGDRPPISSESLKIFHLRSILSEGERTYFWTEINMAQTVGGATLPGGYEVFLGGAGASLGDILGPTLKQLLSSAPVTVSGGDLDDTITLPDAFGGLASGGGGADLLTGGAKNDTFYGGVLAYGTGDPVPGEADTIYGNGGNDVIFAGNGDDFIYGGAGHDILIGGPGSGSYYGGAGDDRFLFDADPSDTVDGGKGEDSFVAILDFFDLVGTGDLATRQKVFELQRRAAENRLIDPSDGIAVATSVAPDSHVILKGIEFVEFAKTVADFQAGKMLGDMPLMKLAIIIDRNADGTARGTVMVDGKENAELSALLRDGKGGGMWYDTLTPIDSDSYSGHYKFSSTLNKTIALSGWDRPLGTLTQSTGLSDGKGDTDRTDILIHSGGRNGLSEGCFLTGKAAGFRETAFAALADLYGEDFQRLMSDRKYFPIIPVTVEVNGDAPQPKIRGVDVQQAVAPAADGSTRRKLTFEVDHDEHRIRDKALDVFFKVSGSAKLGVDWSFAKLGESPAANGGGHGTVWLEGMKDGTAIYGVRIGATTANVLKSSVDIAVKIAANKPAEKAEQIKFGIVDLDMITKGSKGWHLYDVSKDSDLDGKANRAERLLLDSDVVATLTIAGGTRFAASWDDTPMG</sequence>
<dbReference type="InterPro" id="IPR050557">
    <property type="entry name" value="RTX_toxin/Mannuronan_C5-epim"/>
</dbReference>
<organism evidence="3 4">
    <name type="scientific">Gemmobacter fulvus</name>
    <dbReference type="NCBI Taxonomy" id="2840474"/>
    <lineage>
        <taxon>Bacteria</taxon>
        <taxon>Pseudomonadati</taxon>
        <taxon>Pseudomonadota</taxon>
        <taxon>Alphaproteobacteria</taxon>
        <taxon>Rhodobacterales</taxon>
        <taxon>Paracoccaceae</taxon>
        <taxon>Gemmobacter</taxon>
    </lineage>
</organism>
<dbReference type="EMBL" id="CP076362">
    <property type="protein sequence ID" value="QWK92232.1"/>
    <property type="molecule type" value="Genomic_DNA"/>
</dbReference>
<keyword evidence="4" id="KW-1185">Reference proteome</keyword>
<evidence type="ECO:0000256" key="1">
    <source>
        <dbReference type="ARBA" id="ARBA00004613"/>
    </source>
</evidence>
<dbReference type="KEGG" id="gfu:KM031_18235"/>
<comment type="subcellular location">
    <subcellularLocation>
        <location evidence="1">Secreted</location>
    </subcellularLocation>
</comment>
<dbReference type="RefSeq" id="WP_215505090.1">
    <property type="nucleotide sequence ID" value="NZ_CP076362.1"/>
</dbReference>
<dbReference type="Pfam" id="PF00353">
    <property type="entry name" value="HemolysinCabind"/>
    <property type="match status" value="2"/>
</dbReference>
<dbReference type="GO" id="GO:0005509">
    <property type="term" value="F:calcium ion binding"/>
    <property type="evidence" value="ECO:0007669"/>
    <property type="project" value="InterPro"/>
</dbReference>
<dbReference type="InterPro" id="IPR011049">
    <property type="entry name" value="Serralysin-like_metalloprot_C"/>
</dbReference>
<evidence type="ECO:0008006" key="5">
    <source>
        <dbReference type="Google" id="ProtNLM"/>
    </source>
</evidence>
<accession>A0A975PA45</accession>
<evidence type="ECO:0000313" key="3">
    <source>
        <dbReference type="EMBL" id="QWK92232.1"/>
    </source>
</evidence>
<dbReference type="Gene3D" id="2.150.10.10">
    <property type="entry name" value="Serralysin-like metalloprotease, C-terminal"/>
    <property type="match status" value="1"/>
</dbReference>
<dbReference type="Proteomes" id="UP000679352">
    <property type="component" value="Plasmid p1"/>
</dbReference>
<dbReference type="PROSITE" id="PS00330">
    <property type="entry name" value="HEMOLYSIN_CALCIUM"/>
    <property type="match status" value="1"/>
</dbReference>
<protein>
    <recommendedName>
        <fullName evidence="5">Calcium-binding protein</fullName>
    </recommendedName>
</protein>
<name>A0A975PA45_9RHOB</name>
<dbReference type="InterPro" id="IPR001343">
    <property type="entry name" value="Hemolysn_Ca-bd"/>
</dbReference>
<dbReference type="InterPro" id="IPR018511">
    <property type="entry name" value="Hemolysin-typ_Ca-bd_CS"/>
</dbReference>
<dbReference type="GO" id="GO:0005576">
    <property type="term" value="C:extracellular region"/>
    <property type="evidence" value="ECO:0007669"/>
    <property type="project" value="UniProtKB-SubCell"/>
</dbReference>
<proteinExistence type="predicted"/>
<dbReference type="PRINTS" id="PR00313">
    <property type="entry name" value="CABNDNGRPT"/>
</dbReference>
<dbReference type="PANTHER" id="PTHR38340:SF1">
    <property type="entry name" value="S-LAYER PROTEIN"/>
    <property type="match status" value="1"/>
</dbReference>
<dbReference type="PANTHER" id="PTHR38340">
    <property type="entry name" value="S-LAYER PROTEIN"/>
    <property type="match status" value="1"/>
</dbReference>
<geneLocation type="plasmid" evidence="3 4">
    <name>p1</name>
</geneLocation>
<reference evidence="3" key="1">
    <citation type="submission" date="2021-06" db="EMBL/GenBank/DDBJ databases">
        <authorList>
            <person name="Lee C.-S."/>
            <person name="Jin L."/>
        </authorList>
    </citation>
    <scope>NUCLEOTIDE SEQUENCE</scope>
    <source>
        <strain evidence="3">Con5</strain>
        <plasmid evidence="3">p1</plasmid>
    </source>
</reference>
<evidence type="ECO:0000256" key="2">
    <source>
        <dbReference type="ARBA" id="ARBA00022525"/>
    </source>
</evidence>
<keyword evidence="2" id="KW-0964">Secreted</keyword>
<evidence type="ECO:0000313" key="4">
    <source>
        <dbReference type="Proteomes" id="UP000679352"/>
    </source>
</evidence>
<keyword evidence="3" id="KW-0614">Plasmid</keyword>
<dbReference type="AlphaFoldDB" id="A0A975PA45"/>
<gene>
    <name evidence="3" type="ORF">KM031_18235</name>
</gene>
<dbReference type="SUPFAM" id="SSF51120">
    <property type="entry name" value="beta-Roll"/>
    <property type="match status" value="1"/>
</dbReference>